<evidence type="ECO:0000256" key="2">
    <source>
        <dbReference type="ARBA" id="ARBA00004141"/>
    </source>
</evidence>
<dbReference type="SUPFAM" id="SSF57850">
    <property type="entry name" value="RING/U-box"/>
    <property type="match status" value="1"/>
</dbReference>
<dbReference type="Gene3D" id="3.30.40.10">
    <property type="entry name" value="Zinc/RING finger domain, C3HC4 (zinc finger)"/>
    <property type="match status" value="1"/>
</dbReference>
<keyword evidence="5" id="KW-0808">Transferase</keyword>
<evidence type="ECO:0000256" key="12">
    <source>
        <dbReference type="ARBA" id="ARBA00023136"/>
    </source>
</evidence>
<dbReference type="PROSITE" id="PS51292">
    <property type="entry name" value="ZF_RING_CH"/>
    <property type="match status" value="1"/>
</dbReference>
<feature type="domain" description="RING-CH-type" evidence="15">
    <location>
        <begin position="576"/>
        <end position="635"/>
    </location>
</feature>
<feature type="compositionally biased region" description="Low complexity" evidence="13">
    <location>
        <begin position="807"/>
        <end position="825"/>
    </location>
</feature>
<evidence type="ECO:0000256" key="14">
    <source>
        <dbReference type="SAM" id="Phobius"/>
    </source>
</evidence>
<dbReference type="GO" id="GO:0016020">
    <property type="term" value="C:membrane"/>
    <property type="evidence" value="ECO:0007669"/>
    <property type="project" value="UniProtKB-SubCell"/>
</dbReference>
<evidence type="ECO:0000256" key="8">
    <source>
        <dbReference type="ARBA" id="ARBA00022771"/>
    </source>
</evidence>
<feature type="compositionally biased region" description="Polar residues" evidence="13">
    <location>
        <begin position="791"/>
        <end position="801"/>
    </location>
</feature>
<keyword evidence="9" id="KW-0833">Ubl conjugation pathway</keyword>
<evidence type="ECO:0000256" key="13">
    <source>
        <dbReference type="SAM" id="MobiDB-lite"/>
    </source>
</evidence>
<proteinExistence type="predicted"/>
<comment type="caution">
    <text evidence="16">The sequence shown here is derived from an EMBL/GenBank/DDBJ whole genome shotgun (WGS) entry which is preliminary data.</text>
</comment>
<accession>A0ABD2IZH4</accession>
<dbReference type="Proteomes" id="UP001620645">
    <property type="component" value="Unassembled WGS sequence"/>
</dbReference>
<reference evidence="16 17" key="1">
    <citation type="submission" date="2024-10" db="EMBL/GenBank/DDBJ databases">
        <authorList>
            <person name="Kim D."/>
        </authorList>
    </citation>
    <scope>NUCLEOTIDE SEQUENCE [LARGE SCALE GENOMIC DNA]</scope>
    <source>
        <strain evidence="16">Taebaek</strain>
    </source>
</reference>
<feature type="compositionally biased region" description="Acidic residues" evidence="13">
    <location>
        <begin position="1225"/>
        <end position="1251"/>
    </location>
</feature>
<evidence type="ECO:0000256" key="3">
    <source>
        <dbReference type="ARBA" id="ARBA00004906"/>
    </source>
</evidence>
<feature type="transmembrane region" description="Helical" evidence="14">
    <location>
        <begin position="1093"/>
        <end position="1115"/>
    </location>
</feature>
<dbReference type="InterPro" id="IPR011016">
    <property type="entry name" value="Znf_RING-CH"/>
</dbReference>
<feature type="transmembrane region" description="Helical" evidence="14">
    <location>
        <begin position="1533"/>
        <end position="1555"/>
    </location>
</feature>
<protein>
    <recommendedName>
        <fullName evidence="4">RING-type E3 ubiquitin transferase</fullName>
        <ecNumber evidence="4">2.3.2.27</ecNumber>
    </recommendedName>
</protein>
<keyword evidence="6 14" id="KW-0812">Transmembrane</keyword>
<feature type="transmembrane region" description="Helical" evidence="14">
    <location>
        <begin position="975"/>
        <end position="1007"/>
    </location>
</feature>
<dbReference type="EMBL" id="JBICCN010000254">
    <property type="protein sequence ID" value="KAL3082901.1"/>
    <property type="molecule type" value="Genomic_DNA"/>
</dbReference>
<feature type="compositionally biased region" description="Acidic residues" evidence="13">
    <location>
        <begin position="1260"/>
        <end position="1270"/>
    </location>
</feature>
<dbReference type="PANTHER" id="PTHR13145">
    <property type="entry name" value="SSM4 PROTEIN"/>
    <property type="match status" value="1"/>
</dbReference>
<feature type="region of interest" description="Disordered" evidence="13">
    <location>
        <begin position="1224"/>
        <end position="1343"/>
    </location>
</feature>
<feature type="compositionally biased region" description="Polar residues" evidence="13">
    <location>
        <begin position="765"/>
        <end position="774"/>
    </location>
</feature>
<keyword evidence="12 14" id="KW-0472">Membrane</keyword>
<dbReference type="InterPro" id="IPR056521">
    <property type="entry name" value="MARCHF6-like_C"/>
</dbReference>
<feature type="transmembrane region" description="Helical" evidence="14">
    <location>
        <begin position="1618"/>
        <end position="1637"/>
    </location>
</feature>
<keyword evidence="8" id="KW-0863">Zinc-finger</keyword>
<comment type="catalytic activity">
    <reaction evidence="1">
        <text>S-ubiquitinyl-[E2 ubiquitin-conjugating enzyme]-L-cysteine + [acceptor protein]-L-lysine = [E2 ubiquitin-conjugating enzyme]-L-cysteine + N(6)-ubiquitinyl-[acceptor protein]-L-lysine.</text>
        <dbReference type="EC" id="2.3.2.27"/>
    </reaction>
</comment>
<feature type="transmembrane region" description="Helical" evidence="14">
    <location>
        <begin position="941"/>
        <end position="963"/>
    </location>
</feature>
<sequence length="1710" mass="194601">MYDKIDWLGRFAASHPFLGFFSNRQDSIHQHSNRRDSTLQHFNHWDLIHQHFNHWDSIHQHSNHWDSIPAFQSLVLNPPAFQSLGTTHQHSNHWDSIPAFQSLVLNPPAFQSLGLNSFAFQSLGLNSPTFQSLGLNTSISITGTQFFCVTRSAASRPQFFGQRYSLGRFAASHPFGFFSNRQDSIHQHFNYRDSILLHFNHWDLIHQHSNHWDSTHQHFNHWDSIPAFQSLVLNPPAFQSLGTTHQHSNHWDSILLHFNHWDLIHQHSNHWDSIPAFQSLGLNSSALLARPLRGLAFQWDSTHQHFNLWDSISPILRHHIHWDSNFQLFGITIIGTQYYSIQSLGRKSPAFQLLGLKSPAFQSLRLNSSTSIDGTTIQHFNHWDLILRHSNHGTQISGISIAGTQSPAFQSLGRKSPAFQSLGLNPPRFLSLGLNPSSFQSLGLKSPAFQSLGLNLRHSNHWDSNLRHSNHWDANLRHFNHNPPAFQSLGLKSPAFQSPGLNLSKFHQHFSLFVCLGMLNRLGGLGRFAASTMNEQERSATSSLAAESSSTQVQRKEKSLKDRIMENIMNAHEEEDGQGERDICRVCRLSGNDVLYHPCLCTGSIKFVHQDCLLQWLKYSKKDVCELCNHKFSFRPLYRPDMPERLPIFDLLRGVFLILANFMRLALTYAMVACCWLGIVPLMAARIHRLVFSGLMTAFFSSRIFQLFSTENVAIDIARGSLVVTIFLCTFISLVWLREQIMIGGPAHLLHLNEDQPIIEHHQHQNQPPDNAEQSAEADAEEHGDGKNENADNGLTPTEQMRSPGPSTSAATSDSTDANAQTEAENQLDQLPQNRQLRPLQFYQPVQAALVANQNQPADQGQQAHNGGDAAAAEIDPQQQRFVDELTWQKLLGLDGSFAFIEHVFWTISLNIVFNIVFLYFPAQIGSGILSTIGFGSGKIAFFELPISILTGLVAILIHGLVIHRISKIFRLRSLYTAAGMICLMLKVFLLVIVEVIFFPILCGWWLDICSLPLTGITLDERIRTFKQYPSSSMFLHWLAGMVYVFYSASFILILRELLRPGVLWFIRNLNDPDFNPIQEMIEQPISRHLRRLVTSITLFFTIILLVVYVPVRVIKWLCPSTLPYVFSGSADTPLVEYSFELVLLQVIMPSILEYSKAFSLLKRTVRIWCRVVGGWLSLDSYLLPADKEKRNGGQQHREQQRQRARERLLRGDQEEQIGLIEALEAIEDNSTDDEEGQESEEENAEEEEGVVENGNEGDNVMEDSEEDNTEANGQRKTEDGHEEEGQVRVEKEVAENGPTTKSAVENSEDTAEDQKGEVDNGRPTGERPEERNGNGMEQDNQLNGRPAVVGRQEQQIQQRLQRAQLQREQRNLGAQHQALLRFRDSSVPEEYVQPNLFPLRISLLLFFVALTAIAISLLFFLIPVTIGRFLLSTLALTNQPIHDLYTIAVGLYACWICVRLGLLSREWARRGWAYVKKLFNATVFLLVRVFAAAFPLLAVIPFMLGLYFQMLVISPLRVAIFQSPLFFPWKEWAMGVVHFKIVCASVLMGPDWWLKTAFEQIYADGIWNIRLRDLYTNLVFPIVNTLTFLIAFPYVLSNFLLFFVDASREEQIIVIRFAYPFLLGSICFCALITWQWQKLKLLAQKIRNDKYLIGTQLVNFYRENTSAIVGNSTVKKSVTPMEPIVNQQQQQQQKSQVGDGEQPGRNDEL</sequence>
<name>A0ABD2IZH4_HETSC</name>
<evidence type="ECO:0000256" key="11">
    <source>
        <dbReference type="ARBA" id="ARBA00022989"/>
    </source>
</evidence>
<dbReference type="PANTHER" id="PTHR13145:SF0">
    <property type="entry name" value="E3 UBIQUITIN-PROTEIN LIGASE MARCHF6"/>
    <property type="match status" value="1"/>
</dbReference>
<evidence type="ECO:0000259" key="15">
    <source>
        <dbReference type="PROSITE" id="PS51292"/>
    </source>
</evidence>
<gene>
    <name evidence="16" type="ORF">niasHS_010703</name>
</gene>
<keyword evidence="11 14" id="KW-1133">Transmembrane helix</keyword>
<comment type="subcellular location">
    <subcellularLocation>
        <location evidence="2">Membrane</location>
        <topology evidence="2">Multi-pass membrane protein</topology>
    </subcellularLocation>
</comment>
<feature type="transmembrane region" description="Helical" evidence="14">
    <location>
        <begin position="898"/>
        <end position="921"/>
    </location>
</feature>
<feature type="transmembrane region" description="Helical" evidence="14">
    <location>
        <begin position="687"/>
        <end position="705"/>
    </location>
</feature>
<keyword evidence="7" id="KW-0479">Metal-binding</keyword>
<evidence type="ECO:0000256" key="7">
    <source>
        <dbReference type="ARBA" id="ARBA00022723"/>
    </source>
</evidence>
<feature type="transmembrane region" description="Helical" evidence="14">
    <location>
        <begin position="1035"/>
        <end position="1055"/>
    </location>
</feature>
<feature type="transmembrane region" description="Helical" evidence="14">
    <location>
        <begin position="1135"/>
        <end position="1155"/>
    </location>
</feature>
<dbReference type="InterPro" id="IPR013083">
    <property type="entry name" value="Znf_RING/FYVE/PHD"/>
</dbReference>
<feature type="compositionally biased region" description="Basic and acidic residues" evidence="13">
    <location>
        <begin position="1274"/>
        <end position="1295"/>
    </location>
</feature>
<dbReference type="Pfam" id="PF23113">
    <property type="entry name" value="MARCHF6_C"/>
    <property type="match status" value="1"/>
</dbReference>
<evidence type="ECO:0000256" key="5">
    <source>
        <dbReference type="ARBA" id="ARBA00022679"/>
    </source>
</evidence>
<dbReference type="GO" id="GO:0061630">
    <property type="term" value="F:ubiquitin protein ligase activity"/>
    <property type="evidence" value="ECO:0007669"/>
    <property type="project" value="UniProtKB-EC"/>
</dbReference>
<evidence type="ECO:0000313" key="16">
    <source>
        <dbReference type="EMBL" id="KAL3082901.1"/>
    </source>
</evidence>
<evidence type="ECO:0000256" key="4">
    <source>
        <dbReference type="ARBA" id="ARBA00012483"/>
    </source>
</evidence>
<evidence type="ECO:0000256" key="10">
    <source>
        <dbReference type="ARBA" id="ARBA00022833"/>
    </source>
</evidence>
<dbReference type="SMART" id="SM00744">
    <property type="entry name" value="RINGv"/>
    <property type="match status" value="1"/>
</dbReference>
<feature type="region of interest" description="Disordered" evidence="13">
    <location>
        <begin position="762"/>
        <end position="825"/>
    </location>
</feature>
<evidence type="ECO:0000256" key="6">
    <source>
        <dbReference type="ARBA" id="ARBA00022692"/>
    </source>
</evidence>
<feature type="transmembrane region" description="Helical" evidence="14">
    <location>
        <begin position="1484"/>
        <end position="1513"/>
    </location>
</feature>
<feature type="region of interest" description="Disordered" evidence="13">
    <location>
        <begin position="1686"/>
        <end position="1710"/>
    </location>
</feature>
<dbReference type="CDD" id="cd16702">
    <property type="entry name" value="RING_CH-C4HC3_MARCH6"/>
    <property type="match status" value="1"/>
</dbReference>
<dbReference type="Pfam" id="PF12906">
    <property type="entry name" value="RINGv"/>
    <property type="match status" value="1"/>
</dbReference>
<feature type="compositionally biased region" description="Basic and acidic residues" evidence="13">
    <location>
        <begin position="781"/>
        <end position="790"/>
    </location>
</feature>
<feature type="transmembrane region" description="Helical" evidence="14">
    <location>
        <begin position="717"/>
        <end position="737"/>
    </location>
</feature>
<feature type="transmembrane region" description="Helical" evidence="14">
    <location>
        <begin position="655"/>
        <end position="680"/>
    </location>
</feature>
<dbReference type="EC" id="2.3.2.27" evidence="4"/>
<keyword evidence="17" id="KW-1185">Reference proteome</keyword>
<dbReference type="GO" id="GO:0008270">
    <property type="term" value="F:zinc ion binding"/>
    <property type="evidence" value="ECO:0007669"/>
    <property type="project" value="UniProtKB-KW"/>
</dbReference>
<feature type="compositionally biased region" description="Basic and acidic residues" evidence="13">
    <location>
        <begin position="1313"/>
        <end position="1333"/>
    </location>
</feature>
<feature type="transmembrane region" description="Helical" evidence="14">
    <location>
        <begin position="1445"/>
        <end position="1463"/>
    </location>
</feature>
<keyword evidence="10" id="KW-0862">Zinc</keyword>
<feature type="transmembrane region" description="Helical" evidence="14">
    <location>
        <begin position="1404"/>
        <end position="1425"/>
    </location>
</feature>
<comment type="pathway">
    <text evidence="3">Protein modification; protein ubiquitination.</text>
</comment>
<feature type="region of interest" description="Disordered" evidence="13">
    <location>
        <begin position="1190"/>
        <end position="1212"/>
    </location>
</feature>
<organism evidence="16 17">
    <name type="scientific">Heterodera schachtii</name>
    <name type="common">Sugarbeet cyst nematode worm</name>
    <name type="synonym">Tylenchus schachtii</name>
    <dbReference type="NCBI Taxonomy" id="97005"/>
    <lineage>
        <taxon>Eukaryota</taxon>
        <taxon>Metazoa</taxon>
        <taxon>Ecdysozoa</taxon>
        <taxon>Nematoda</taxon>
        <taxon>Chromadorea</taxon>
        <taxon>Rhabditida</taxon>
        <taxon>Tylenchina</taxon>
        <taxon>Tylenchomorpha</taxon>
        <taxon>Tylenchoidea</taxon>
        <taxon>Heteroderidae</taxon>
        <taxon>Heteroderinae</taxon>
        <taxon>Heterodera</taxon>
    </lineage>
</organism>
<evidence type="ECO:0000256" key="1">
    <source>
        <dbReference type="ARBA" id="ARBA00000900"/>
    </source>
</evidence>
<feature type="transmembrane region" description="Helical" evidence="14">
    <location>
        <begin position="1575"/>
        <end position="1598"/>
    </location>
</feature>
<evidence type="ECO:0000256" key="9">
    <source>
        <dbReference type="ARBA" id="ARBA00022786"/>
    </source>
</evidence>
<evidence type="ECO:0000313" key="17">
    <source>
        <dbReference type="Proteomes" id="UP001620645"/>
    </source>
</evidence>